<evidence type="ECO:0000313" key="5">
    <source>
        <dbReference type="Proteomes" id="UP001652504"/>
    </source>
</evidence>
<organism evidence="4 5">
    <name type="scientific">Fluctibacter corallii</name>
    <dbReference type="NCBI Taxonomy" id="2984329"/>
    <lineage>
        <taxon>Bacteria</taxon>
        <taxon>Pseudomonadati</taxon>
        <taxon>Pseudomonadota</taxon>
        <taxon>Gammaproteobacteria</taxon>
        <taxon>Alteromonadales</taxon>
        <taxon>Alteromonadaceae</taxon>
        <taxon>Fluctibacter</taxon>
    </lineage>
</organism>
<dbReference type="EMBL" id="JAOWKX010000007">
    <property type="protein sequence ID" value="MCV2885864.1"/>
    <property type="molecule type" value="Genomic_DNA"/>
</dbReference>
<keyword evidence="5" id="KW-1185">Reference proteome</keyword>
<dbReference type="PANTHER" id="PTHR43877">
    <property type="entry name" value="AMINOALKYLPHOSPHONATE N-ACETYLTRANSFERASE-RELATED-RELATED"/>
    <property type="match status" value="1"/>
</dbReference>
<evidence type="ECO:0000256" key="2">
    <source>
        <dbReference type="ARBA" id="ARBA00023315"/>
    </source>
</evidence>
<feature type="domain" description="N-acetyltransferase" evidence="3">
    <location>
        <begin position="3"/>
        <end position="150"/>
    </location>
</feature>
<sequence>MDFTIRQVNNDDLIQLSQLFNDYREFYGQEEDVVGCLEFLRARQRNNESTIFIATDNEHILGFVQLYPIFSSVNLSRALLLNDLYVAPQSRKEGIASALIDAVTTFAKKKHASWVMLQTQHTNTDAQSLYEKLGFKLDLDCRYYYLSTSD</sequence>
<dbReference type="Pfam" id="PF00583">
    <property type="entry name" value="Acetyltransf_1"/>
    <property type="match status" value="1"/>
</dbReference>
<keyword evidence="1" id="KW-0808">Transferase</keyword>
<dbReference type="PROSITE" id="PS51186">
    <property type="entry name" value="GNAT"/>
    <property type="match status" value="1"/>
</dbReference>
<dbReference type="CDD" id="cd04301">
    <property type="entry name" value="NAT_SF"/>
    <property type="match status" value="1"/>
</dbReference>
<gene>
    <name evidence="4" type="ORF">OE749_14290</name>
</gene>
<proteinExistence type="predicted"/>
<dbReference type="RefSeq" id="WP_263713143.1">
    <property type="nucleotide sequence ID" value="NZ_JAOWKX010000007.1"/>
</dbReference>
<name>A0ABT3AB82_9ALTE</name>
<dbReference type="InterPro" id="IPR050832">
    <property type="entry name" value="Bact_Acetyltransf"/>
</dbReference>
<dbReference type="PIRSF" id="PIRSF037663">
    <property type="entry name" value="Acetyltransf_GNAT_prd"/>
    <property type="match status" value="1"/>
</dbReference>
<keyword evidence="2" id="KW-0012">Acyltransferase</keyword>
<dbReference type="Gene3D" id="3.40.630.30">
    <property type="match status" value="1"/>
</dbReference>
<comment type="caution">
    <text evidence="4">The sequence shown here is derived from an EMBL/GenBank/DDBJ whole genome shotgun (WGS) entry which is preliminary data.</text>
</comment>
<dbReference type="Proteomes" id="UP001652504">
    <property type="component" value="Unassembled WGS sequence"/>
</dbReference>
<evidence type="ECO:0000313" key="4">
    <source>
        <dbReference type="EMBL" id="MCV2885864.1"/>
    </source>
</evidence>
<dbReference type="InterPro" id="IPR000182">
    <property type="entry name" value="GNAT_dom"/>
</dbReference>
<dbReference type="InterPro" id="IPR017255">
    <property type="entry name" value="AcTrfase_GNAT_prd"/>
</dbReference>
<evidence type="ECO:0000256" key="1">
    <source>
        <dbReference type="ARBA" id="ARBA00022679"/>
    </source>
</evidence>
<accession>A0ABT3AB82</accession>
<dbReference type="SUPFAM" id="SSF55729">
    <property type="entry name" value="Acyl-CoA N-acyltransferases (Nat)"/>
    <property type="match status" value="1"/>
</dbReference>
<reference evidence="4 5" key="1">
    <citation type="submission" date="2022-10" db="EMBL/GenBank/DDBJ databases">
        <title>Aestuariibacter sp. AA17 isolated from Montipora capitata coral fragment.</title>
        <authorList>
            <person name="Emsley S.A."/>
            <person name="Pfannmuller K.M."/>
            <person name="Loughran R.M."/>
            <person name="Shlafstein M."/>
            <person name="Papke E."/>
            <person name="Saw J.H."/>
            <person name="Ushijima B."/>
            <person name="Videau P."/>
        </authorList>
    </citation>
    <scope>NUCLEOTIDE SEQUENCE [LARGE SCALE GENOMIC DNA]</scope>
    <source>
        <strain evidence="4 5">AA17</strain>
    </source>
</reference>
<evidence type="ECO:0000259" key="3">
    <source>
        <dbReference type="PROSITE" id="PS51186"/>
    </source>
</evidence>
<dbReference type="InterPro" id="IPR016181">
    <property type="entry name" value="Acyl_CoA_acyltransferase"/>
</dbReference>
<dbReference type="PANTHER" id="PTHR43877:SF2">
    <property type="entry name" value="AMINOALKYLPHOSPHONATE N-ACETYLTRANSFERASE-RELATED"/>
    <property type="match status" value="1"/>
</dbReference>
<protein>
    <submittedName>
        <fullName evidence="4">GNAT family N-acetyltransferase</fullName>
    </submittedName>
</protein>